<dbReference type="AlphaFoldDB" id="A0A8J7Q165"/>
<feature type="domain" description="HTH luxR-type" evidence="1">
    <location>
        <begin position="26"/>
        <end position="62"/>
    </location>
</feature>
<evidence type="ECO:0000313" key="2">
    <source>
        <dbReference type="EMBL" id="MBN9413238.1"/>
    </source>
</evidence>
<dbReference type="Pfam" id="PF00196">
    <property type="entry name" value="GerE"/>
    <property type="match status" value="1"/>
</dbReference>
<dbReference type="Proteomes" id="UP000664414">
    <property type="component" value="Unassembled WGS sequence"/>
</dbReference>
<dbReference type="GO" id="GO:0006355">
    <property type="term" value="P:regulation of DNA-templated transcription"/>
    <property type="evidence" value="ECO:0007669"/>
    <property type="project" value="InterPro"/>
</dbReference>
<organism evidence="2 3">
    <name type="scientific">Candidatus Paracaedimonas acanthamoebae</name>
    <dbReference type="NCBI Taxonomy" id="244581"/>
    <lineage>
        <taxon>Bacteria</taxon>
        <taxon>Pseudomonadati</taxon>
        <taxon>Pseudomonadota</taxon>
        <taxon>Alphaproteobacteria</taxon>
        <taxon>Holosporales</taxon>
        <taxon>Caedimonadaceae</taxon>
        <taxon>Candidatus Paracaedimonas</taxon>
    </lineage>
</organism>
<dbReference type="Gene3D" id="1.10.10.10">
    <property type="entry name" value="Winged helix-like DNA-binding domain superfamily/Winged helix DNA-binding domain"/>
    <property type="match status" value="1"/>
</dbReference>
<dbReference type="PRINTS" id="PR00038">
    <property type="entry name" value="HTHLUXR"/>
</dbReference>
<dbReference type="EMBL" id="JAFKGL010000019">
    <property type="protein sequence ID" value="MBN9413238.1"/>
    <property type="molecule type" value="Genomic_DNA"/>
</dbReference>
<accession>A0A8J7Q165</accession>
<dbReference type="InterPro" id="IPR036388">
    <property type="entry name" value="WH-like_DNA-bd_sf"/>
</dbReference>
<dbReference type="InterPro" id="IPR016032">
    <property type="entry name" value="Sig_transdc_resp-reg_C-effctor"/>
</dbReference>
<comment type="caution">
    <text evidence="2">The sequence shown here is derived from an EMBL/GenBank/DDBJ whole genome shotgun (WGS) entry which is preliminary data.</text>
</comment>
<dbReference type="InterPro" id="IPR000792">
    <property type="entry name" value="Tscrpt_reg_LuxR_C"/>
</dbReference>
<evidence type="ECO:0000259" key="1">
    <source>
        <dbReference type="Pfam" id="PF00196"/>
    </source>
</evidence>
<evidence type="ECO:0000313" key="3">
    <source>
        <dbReference type="Proteomes" id="UP000664414"/>
    </source>
</evidence>
<protein>
    <recommendedName>
        <fullName evidence="1">HTH luxR-type domain-containing protein</fullName>
    </recommendedName>
</protein>
<sequence length="65" mass="7622">MHRNDFNNYSFLNDSQPFQIMEGIKFTSREIDIIACFLRGRTQKTIANFLSVAPRTIETHTRILC</sequence>
<reference evidence="2" key="1">
    <citation type="submission" date="2021-02" db="EMBL/GenBank/DDBJ databases">
        <title>Thiocyanate and organic carbon inputs drive convergent selection for specific autotrophic Afipia and Thiobacillus strains within complex microbiomes.</title>
        <authorList>
            <person name="Huddy R.J."/>
            <person name="Sachdeva R."/>
            <person name="Kadzinga F."/>
            <person name="Kantor R.S."/>
            <person name="Harrison S.T.L."/>
            <person name="Banfield J.F."/>
        </authorList>
    </citation>
    <scope>NUCLEOTIDE SEQUENCE</scope>
    <source>
        <strain evidence="2">SCN18_10_11_15_R4_P_38_20</strain>
    </source>
</reference>
<name>A0A8J7Q165_9PROT</name>
<dbReference type="GO" id="GO:0003677">
    <property type="term" value="F:DNA binding"/>
    <property type="evidence" value="ECO:0007669"/>
    <property type="project" value="InterPro"/>
</dbReference>
<dbReference type="SUPFAM" id="SSF46894">
    <property type="entry name" value="C-terminal effector domain of the bipartite response regulators"/>
    <property type="match status" value="1"/>
</dbReference>
<gene>
    <name evidence="2" type="ORF">J0H12_04870</name>
</gene>
<proteinExistence type="predicted"/>